<gene>
    <name evidence="1" type="ORF">NSPZN2_110021</name>
</gene>
<proteinExistence type="predicted"/>
<protein>
    <recommendedName>
        <fullName evidence="3">PqqD family protein</fullName>
    </recommendedName>
</protein>
<reference evidence="1 2" key="1">
    <citation type="submission" date="2021-02" db="EMBL/GenBank/DDBJ databases">
        <authorList>
            <person name="Han P."/>
        </authorList>
    </citation>
    <scope>NUCLEOTIDE SEQUENCE [LARGE SCALE GENOMIC DNA]</scope>
    <source>
        <strain evidence="1">Candidatus Nitrospira sp. ZN2</strain>
    </source>
</reference>
<comment type="caution">
    <text evidence="1">The sequence shown here is derived from an EMBL/GenBank/DDBJ whole genome shotgun (WGS) entry which is preliminary data.</text>
</comment>
<evidence type="ECO:0008006" key="3">
    <source>
        <dbReference type="Google" id="ProtNLM"/>
    </source>
</evidence>
<name>A0ABM8R6W4_9BACT</name>
<dbReference type="Pfam" id="PF05402">
    <property type="entry name" value="PqqD"/>
    <property type="match status" value="1"/>
</dbReference>
<dbReference type="InterPro" id="IPR041881">
    <property type="entry name" value="PqqD_sf"/>
</dbReference>
<dbReference type="Gene3D" id="1.10.10.1150">
    <property type="entry name" value="Coenzyme PQQ synthesis protein D (PqqD)"/>
    <property type="match status" value="1"/>
</dbReference>
<accession>A0ABM8R6W4</accession>
<dbReference type="InterPro" id="IPR008792">
    <property type="entry name" value="PQQD"/>
</dbReference>
<organism evidence="1 2">
    <name type="scientific">Nitrospira defluvii</name>
    <dbReference type="NCBI Taxonomy" id="330214"/>
    <lineage>
        <taxon>Bacteria</taxon>
        <taxon>Pseudomonadati</taxon>
        <taxon>Nitrospirota</taxon>
        <taxon>Nitrospiria</taxon>
        <taxon>Nitrospirales</taxon>
        <taxon>Nitrospiraceae</taxon>
        <taxon>Nitrospira</taxon>
    </lineage>
</organism>
<evidence type="ECO:0000313" key="2">
    <source>
        <dbReference type="Proteomes" id="UP000675880"/>
    </source>
</evidence>
<dbReference type="Proteomes" id="UP000675880">
    <property type="component" value="Unassembled WGS sequence"/>
</dbReference>
<sequence>MDVDAPSCVEPQVDLAQLFPVRHEDVHGTVLDGECVLLNLSTGRYYTLNAVGAFVWEHCTGTRSLAHILSCIAEHFDVTPNRAQSDGLDLVVQLRQEGLIQTERR</sequence>
<evidence type="ECO:0000313" key="1">
    <source>
        <dbReference type="EMBL" id="CAE6736338.1"/>
    </source>
</evidence>
<dbReference type="EMBL" id="CAJNBJ010000003">
    <property type="protein sequence ID" value="CAE6736338.1"/>
    <property type="molecule type" value="Genomic_DNA"/>
</dbReference>
<keyword evidence="2" id="KW-1185">Reference proteome</keyword>